<name>A0AAD9PE73_RIDPI</name>
<feature type="region of interest" description="Disordered" evidence="5">
    <location>
        <begin position="154"/>
        <end position="184"/>
    </location>
</feature>
<dbReference type="AlphaFoldDB" id="A0AAD9PE73"/>
<keyword evidence="3" id="KW-0804">Transcription</keyword>
<proteinExistence type="predicted"/>
<dbReference type="SUPFAM" id="SSF160481">
    <property type="entry name" value="BRK domain-like"/>
    <property type="match status" value="1"/>
</dbReference>
<feature type="compositionally biased region" description="Basic and acidic residues" evidence="5">
    <location>
        <begin position="165"/>
        <end position="174"/>
    </location>
</feature>
<sequence length="338" mass="35536">MGALEVTRKQRRPRIDPSKLDLTALTGDENVSVINRETGKKITGAKAPPLKYLKEWLEKNPAFDIDGKWAHVVAAKGNLPESLCTRVTVPSGRRGRKPANSEYLNSLSSMAALSNSAGLVGYPMGMPFGGLAGFGLANPMYAAATGFGMMPGSVVKPDDDSDTESGTRDAKDASESSSSTTVASAAGAMPHMSFPFVYNPMLFNQVYAQSLGAASYMLPNSMSTFASLARAPTDNSATKGDATTPVDSDDAEPASTQAQPVAEDLSMKKSTPDGDTEMTPNMSAVSSRENDTSNNSSDSDTAAEPGTEPKDNYSSSSSEEVTDKVQDDSNVSSHTEQS</sequence>
<keyword evidence="4" id="KW-0539">Nucleus</keyword>
<dbReference type="Gene3D" id="3.40.5.120">
    <property type="match status" value="1"/>
</dbReference>
<evidence type="ECO:0000259" key="6">
    <source>
        <dbReference type="SMART" id="SM00592"/>
    </source>
</evidence>
<evidence type="ECO:0000256" key="1">
    <source>
        <dbReference type="ARBA" id="ARBA00004123"/>
    </source>
</evidence>
<feature type="compositionally biased region" description="Polar residues" evidence="5">
    <location>
        <begin position="328"/>
        <end position="338"/>
    </location>
</feature>
<dbReference type="InterPro" id="IPR006576">
    <property type="entry name" value="BRK_domain"/>
</dbReference>
<dbReference type="InterPro" id="IPR051493">
    <property type="entry name" value="CHD"/>
</dbReference>
<evidence type="ECO:0000256" key="3">
    <source>
        <dbReference type="ARBA" id="ARBA00023163"/>
    </source>
</evidence>
<dbReference type="PANTHER" id="PTHR46850:SF1">
    <property type="entry name" value="CHROMODOMAIN-HELICASE-DNA-BINDING PROTEIN 9"/>
    <property type="match status" value="1"/>
</dbReference>
<comment type="subcellular location">
    <subcellularLocation>
        <location evidence="1">Nucleus</location>
    </subcellularLocation>
</comment>
<reference evidence="7" key="1">
    <citation type="journal article" date="2023" name="Mol. Biol. Evol.">
        <title>Third-Generation Sequencing Reveals the Adaptive Role of the Epigenome in Three Deep-Sea Polychaetes.</title>
        <authorList>
            <person name="Perez M."/>
            <person name="Aroh O."/>
            <person name="Sun Y."/>
            <person name="Lan Y."/>
            <person name="Juniper S.K."/>
            <person name="Young C.R."/>
            <person name="Angers B."/>
            <person name="Qian P.Y."/>
        </authorList>
    </citation>
    <scope>NUCLEOTIDE SEQUENCE</scope>
    <source>
        <strain evidence="7">R07B-5</strain>
    </source>
</reference>
<evidence type="ECO:0000313" key="7">
    <source>
        <dbReference type="EMBL" id="KAK2193020.1"/>
    </source>
</evidence>
<evidence type="ECO:0000256" key="4">
    <source>
        <dbReference type="ARBA" id="ARBA00023242"/>
    </source>
</evidence>
<dbReference type="EMBL" id="JAODUO010000018">
    <property type="protein sequence ID" value="KAK2193020.1"/>
    <property type="molecule type" value="Genomic_DNA"/>
</dbReference>
<dbReference type="GO" id="GO:0005634">
    <property type="term" value="C:nucleus"/>
    <property type="evidence" value="ECO:0007669"/>
    <property type="project" value="UniProtKB-SubCell"/>
</dbReference>
<accession>A0AAD9PE73</accession>
<evidence type="ECO:0000256" key="2">
    <source>
        <dbReference type="ARBA" id="ARBA00023015"/>
    </source>
</evidence>
<protein>
    <recommendedName>
        <fullName evidence="6">BRK domain-containing protein</fullName>
    </recommendedName>
</protein>
<dbReference type="InterPro" id="IPR037259">
    <property type="entry name" value="BRK_sf"/>
</dbReference>
<comment type="caution">
    <text evidence="7">The sequence shown here is derived from an EMBL/GenBank/DDBJ whole genome shotgun (WGS) entry which is preliminary data.</text>
</comment>
<feature type="domain" description="BRK" evidence="6">
    <location>
        <begin position="26"/>
        <end position="70"/>
    </location>
</feature>
<dbReference type="SMART" id="SM00592">
    <property type="entry name" value="BRK"/>
    <property type="match status" value="1"/>
</dbReference>
<feature type="compositionally biased region" description="Low complexity" evidence="5">
    <location>
        <begin position="175"/>
        <end position="184"/>
    </location>
</feature>
<dbReference type="Pfam" id="PF07533">
    <property type="entry name" value="BRK"/>
    <property type="match status" value="1"/>
</dbReference>
<gene>
    <name evidence="7" type="ORF">NP493_18g05018</name>
</gene>
<feature type="region of interest" description="Disordered" evidence="5">
    <location>
        <begin position="231"/>
        <end position="338"/>
    </location>
</feature>
<keyword evidence="2" id="KW-0805">Transcription regulation</keyword>
<evidence type="ECO:0000256" key="5">
    <source>
        <dbReference type="SAM" id="MobiDB-lite"/>
    </source>
</evidence>
<organism evidence="7 8">
    <name type="scientific">Ridgeia piscesae</name>
    <name type="common">Tubeworm</name>
    <dbReference type="NCBI Taxonomy" id="27915"/>
    <lineage>
        <taxon>Eukaryota</taxon>
        <taxon>Metazoa</taxon>
        <taxon>Spiralia</taxon>
        <taxon>Lophotrochozoa</taxon>
        <taxon>Annelida</taxon>
        <taxon>Polychaeta</taxon>
        <taxon>Sedentaria</taxon>
        <taxon>Canalipalpata</taxon>
        <taxon>Sabellida</taxon>
        <taxon>Siboglinidae</taxon>
        <taxon>Ridgeia</taxon>
    </lineage>
</organism>
<evidence type="ECO:0000313" key="8">
    <source>
        <dbReference type="Proteomes" id="UP001209878"/>
    </source>
</evidence>
<dbReference type="PANTHER" id="PTHR46850">
    <property type="entry name" value="CHROMODOMAIN-HELICASE-DNA-BINDING PROTEIN 9"/>
    <property type="match status" value="1"/>
</dbReference>
<keyword evidence="8" id="KW-1185">Reference proteome</keyword>
<dbReference type="Proteomes" id="UP001209878">
    <property type="component" value="Unassembled WGS sequence"/>
</dbReference>